<evidence type="ECO:0008006" key="3">
    <source>
        <dbReference type="Google" id="ProtNLM"/>
    </source>
</evidence>
<dbReference type="SUPFAM" id="SSF143842">
    <property type="entry name" value="YwmB-like"/>
    <property type="match status" value="1"/>
</dbReference>
<dbReference type="STRING" id="512399.A8709_12140"/>
<dbReference type="Gene3D" id="3.30.360.40">
    <property type="entry name" value="YwmB-like"/>
    <property type="match status" value="1"/>
</dbReference>
<comment type="caution">
    <text evidence="1">The sequence shown here is derived from an EMBL/GenBank/DDBJ whole genome shotgun (WGS) entry which is preliminary data.</text>
</comment>
<dbReference type="Pfam" id="PF08680">
    <property type="entry name" value="DUF1779"/>
    <property type="match status" value="1"/>
</dbReference>
<evidence type="ECO:0000313" key="2">
    <source>
        <dbReference type="Proteomes" id="UP000093309"/>
    </source>
</evidence>
<gene>
    <name evidence="1" type="ORF">A8709_12140</name>
</gene>
<dbReference type="EMBL" id="LYPC01000032">
    <property type="protein sequence ID" value="OCT10539.1"/>
    <property type="molecule type" value="Genomic_DNA"/>
</dbReference>
<proteinExistence type="predicted"/>
<dbReference type="Proteomes" id="UP000093309">
    <property type="component" value="Unassembled WGS sequence"/>
</dbReference>
<dbReference type="InterPro" id="IPR014794">
    <property type="entry name" value="DUF1779"/>
</dbReference>
<accession>A0A1C0ZR53</accession>
<dbReference type="OrthoDB" id="2374820at2"/>
<sequence length="250" mass="27495">MSKFWTQTLIGVTIIGLFFGWIRHVDAQAEQDAQLLLNEAKPFIQSDYKVTFKYTGYYGTCDGSDSKIMTAGASLSHELGVKESNNQVLPSQPAIFTIRSEVEPGAVMTLTVASPVGQSACYAVVRLDASGHVDQDHLLKWQEQMSTRLKDQGIPGNWNVMMQGNAASDVISSQSNPKEFLKDLAHTYKGNVVESYEDDTTYSLSLASTAFEGFITSGKHKVNVQIALHQDTTSGLWRLTVGTPVITMEY</sequence>
<keyword evidence="2" id="KW-1185">Reference proteome</keyword>
<evidence type="ECO:0000313" key="1">
    <source>
        <dbReference type="EMBL" id="OCT10539.1"/>
    </source>
</evidence>
<dbReference type="InterPro" id="IPR036209">
    <property type="entry name" value="YwmB-like_sf"/>
</dbReference>
<dbReference type="AlphaFoldDB" id="A0A1C0ZR53"/>
<protein>
    <recommendedName>
        <fullName evidence="3">TATA-box binding protein</fullName>
    </recommendedName>
</protein>
<reference evidence="2" key="1">
    <citation type="submission" date="2016-05" db="EMBL/GenBank/DDBJ databases">
        <title>Paenibacillus oryzae. sp. nov., isolated from the rice root.</title>
        <authorList>
            <person name="Zhang J."/>
            <person name="Zhang X."/>
        </authorList>
    </citation>
    <scope>NUCLEOTIDE SEQUENCE [LARGE SCALE GENOMIC DNA]</scope>
    <source>
        <strain evidence="2">KCTC13222</strain>
    </source>
</reference>
<dbReference type="RefSeq" id="WP_065859497.1">
    <property type="nucleotide sequence ID" value="NZ_LYPC01000032.1"/>
</dbReference>
<name>A0A1C0ZR53_9BACL</name>
<organism evidence="1 2">
    <name type="scientific">Paenibacillus pectinilyticus</name>
    <dbReference type="NCBI Taxonomy" id="512399"/>
    <lineage>
        <taxon>Bacteria</taxon>
        <taxon>Bacillati</taxon>
        <taxon>Bacillota</taxon>
        <taxon>Bacilli</taxon>
        <taxon>Bacillales</taxon>
        <taxon>Paenibacillaceae</taxon>
        <taxon>Paenibacillus</taxon>
    </lineage>
</organism>